<dbReference type="InterPro" id="IPR010982">
    <property type="entry name" value="Lambda_DNA-bd_dom_sf"/>
</dbReference>
<evidence type="ECO:0000313" key="3">
    <source>
        <dbReference type="Proteomes" id="UP000823913"/>
    </source>
</evidence>
<dbReference type="InterPro" id="IPR001387">
    <property type="entry name" value="Cro/C1-type_HTH"/>
</dbReference>
<dbReference type="AlphaFoldDB" id="A0A9D1E6C4"/>
<reference evidence="2" key="1">
    <citation type="submission" date="2020-10" db="EMBL/GenBank/DDBJ databases">
        <authorList>
            <person name="Gilroy R."/>
        </authorList>
    </citation>
    <scope>NUCLEOTIDE SEQUENCE</scope>
    <source>
        <strain evidence="2">ChiW16-3235</strain>
    </source>
</reference>
<proteinExistence type="predicted"/>
<sequence>MTITEAVAKRLGSILKERGMMKKEFRELPGVKGQSVCNIFRTKSTPSISMTTLYRVCNALGMTMAEFLDDPVFDEVEVPGIDK</sequence>
<accession>A0A9D1E6C4</accession>
<dbReference type="GO" id="GO:0003677">
    <property type="term" value="F:DNA binding"/>
    <property type="evidence" value="ECO:0007669"/>
    <property type="project" value="InterPro"/>
</dbReference>
<evidence type="ECO:0000259" key="1">
    <source>
        <dbReference type="Pfam" id="PF13443"/>
    </source>
</evidence>
<name>A0A9D1E6C4_9FIRM</name>
<dbReference type="SUPFAM" id="SSF47413">
    <property type="entry name" value="lambda repressor-like DNA-binding domains"/>
    <property type="match status" value="1"/>
</dbReference>
<dbReference type="EMBL" id="DVHK01000097">
    <property type="protein sequence ID" value="HIR67333.1"/>
    <property type="molecule type" value="Genomic_DNA"/>
</dbReference>
<organism evidence="2 3">
    <name type="scientific">Candidatus Coproplasma avicola</name>
    <dbReference type="NCBI Taxonomy" id="2840744"/>
    <lineage>
        <taxon>Bacteria</taxon>
        <taxon>Bacillati</taxon>
        <taxon>Bacillota</taxon>
        <taxon>Clostridia</taxon>
        <taxon>Eubacteriales</taxon>
        <taxon>Candidatus Coproplasma</taxon>
    </lineage>
</organism>
<evidence type="ECO:0000313" key="2">
    <source>
        <dbReference type="EMBL" id="HIR67333.1"/>
    </source>
</evidence>
<protein>
    <submittedName>
        <fullName evidence="2">Helix-turn-helix transcriptional regulator</fullName>
    </submittedName>
</protein>
<feature type="domain" description="HTH cro/C1-type" evidence="1">
    <location>
        <begin position="10"/>
        <end position="69"/>
    </location>
</feature>
<dbReference type="Proteomes" id="UP000823913">
    <property type="component" value="Unassembled WGS sequence"/>
</dbReference>
<gene>
    <name evidence="2" type="ORF">IAB94_04740</name>
</gene>
<dbReference type="Gene3D" id="1.10.260.40">
    <property type="entry name" value="lambda repressor-like DNA-binding domains"/>
    <property type="match status" value="1"/>
</dbReference>
<comment type="caution">
    <text evidence="2">The sequence shown here is derived from an EMBL/GenBank/DDBJ whole genome shotgun (WGS) entry which is preliminary data.</text>
</comment>
<dbReference type="Pfam" id="PF13443">
    <property type="entry name" value="HTH_26"/>
    <property type="match status" value="1"/>
</dbReference>
<reference evidence="2" key="2">
    <citation type="journal article" date="2021" name="PeerJ">
        <title>Extensive microbial diversity within the chicken gut microbiome revealed by metagenomics and culture.</title>
        <authorList>
            <person name="Gilroy R."/>
            <person name="Ravi A."/>
            <person name="Getino M."/>
            <person name="Pursley I."/>
            <person name="Horton D.L."/>
            <person name="Alikhan N.F."/>
            <person name="Baker D."/>
            <person name="Gharbi K."/>
            <person name="Hall N."/>
            <person name="Watson M."/>
            <person name="Adriaenssens E.M."/>
            <person name="Foster-Nyarko E."/>
            <person name="Jarju S."/>
            <person name="Secka A."/>
            <person name="Antonio M."/>
            <person name="Oren A."/>
            <person name="Chaudhuri R.R."/>
            <person name="La Ragione R."/>
            <person name="Hildebrand F."/>
            <person name="Pallen M.J."/>
        </authorList>
    </citation>
    <scope>NUCLEOTIDE SEQUENCE</scope>
    <source>
        <strain evidence="2">ChiW16-3235</strain>
    </source>
</reference>